<organism evidence="3 4">
    <name type="scientific">Flavobacterium croceum DSM 17960</name>
    <dbReference type="NCBI Taxonomy" id="1121886"/>
    <lineage>
        <taxon>Bacteria</taxon>
        <taxon>Pseudomonadati</taxon>
        <taxon>Bacteroidota</taxon>
        <taxon>Flavobacteriia</taxon>
        <taxon>Flavobacteriales</taxon>
        <taxon>Flavobacteriaceae</taxon>
        <taxon>Flavobacterium</taxon>
    </lineage>
</organism>
<reference evidence="3 4" key="1">
    <citation type="submission" date="2018-01" db="EMBL/GenBank/DDBJ databases">
        <title>Genomic Encyclopedia of Type Strains, Phase I: the one thousand microbial genomes (KMG-I) project.</title>
        <authorList>
            <person name="Goeker M."/>
        </authorList>
    </citation>
    <scope>NUCLEOTIDE SEQUENCE [LARGE SCALE GENOMIC DNA]</scope>
    <source>
        <strain evidence="3 4">DSM 17960</strain>
    </source>
</reference>
<feature type="domain" description="DUF4136" evidence="2">
    <location>
        <begin position="26"/>
        <end position="179"/>
    </location>
</feature>
<dbReference type="InterPro" id="IPR025411">
    <property type="entry name" value="DUF4136"/>
</dbReference>
<keyword evidence="4" id="KW-1185">Reference proteome</keyword>
<evidence type="ECO:0000313" key="4">
    <source>
        <dbReference type="Proteomes" id="UP000237056"/>
    </source>
</evidence>
<dbReference type="Gene3D" id="3.30.160.670">
    <property type="match status" value="1"/>
</dbReference>
<feature type="chain" id="PRO_5015714161" evidence="1">
    <location>
        <begin position="25"/>
        <end position="183"/>
    </location>
</feature>
<dbReference type="Pfam" id="PF13590">
    <property type="entry name" value="DUF4136"/>
    <property type="match status" value="1"/>
</dbReference>
<evidence type="ECO:0000313" key="3">
    <source>
        <dbReference type="EMBL" id="POS02522.1"/>
    </source>
</evidence>
<dbReference type="AlphaFoldDB" id="A0A2S4NA06"/>
<dbReference type="PROSITE" id="PS51257">
    <property type="entry name" value="PROKAR_LIPOPROTEIN"/>
    <property type="match status" value="1"/>
</dbReference>
<gene>
    <name evidence="3" type="ORF">Q361_10328</name>
</gene>
<accession>A0A2S4NA06</accession>
<dbReference type="Proteomes" id="UP000237056">
    <property type="component" value="Unassembled WGS sequence"/>
</dbReference>
<sequence length="183" mass="20702">MKPMKNLKLIPLLLLFIAASCSSVRVNSDYDNKANFASYKTYAYFKNGIDKAEISDLDKKRILYAIDDAMNAKGFSKSETPDVLISIFTKESQRVDVYNNYGYGWGSWGPRWGWGPGWGVGFNTTTVTPEGTLYIDILDAKTKELVWQGQGSGYLTTNAEKKQARIKEFVDKILAQYPPRQEK</sequence>
<comment type="caution">
    <text evidence="3">The sequence shown here is derived from an EMBL/GenBank/DDBJ whole genome shotgun (WGS) entry which is preliminary data.</text>
</comment>
<dbReference type="EMBL" id="PQNY01000003">
    <property type="protein sequence ID" value="POS02522.1"/>
    <property type="molecule type" value="Genomic_DNA"/>
</dbReference>
<proteinExistence type="predicted"/>
<evidence type="ECO:0000256" key="1">
    <source>
        <dbReference type="SAM" id="SignalP"/>
    </source>
</evidence>
<evidence type="ECO:0000259" key="2">
    <source>
        <dbReference type="Pfam" id="PF13590"/>
    </source>
</evidence>
<protein>
    <submittedName>
        <fullName evidence="3">Uncharacterized protein DUF4136</fullName>
    </submittedName>
</protein>
<feature type="signal peptide" evidence="1">
    <location>
        <begin position="1"/>
        <end position="24"/>
    </location>
</feature>
<keyword evidence="1" id="KW-0732">Signal</keyword>
<name>A0A2S4NA06_9FLAO</name>